<sequence>MLQPHERDWWDAWNLWNALNQGLQPQPLPPPVQLDPGELCYAIEPCEVRRFDGVRLAFGSSEGHAAAAQWRSIDNGTAVLTQYRVLMLGRVGPQTFGMPTVTRMWTEHDGIVLAYGEEQYKLCTPRPTWFDVLINQVAFNRRMDLVVPTFVTAAWRRAGLV</sequence>
<evidence type="ECO:0000313" key="2">
    <source>
        <dbReference type="Proteomes" id="UP001501319"/>
    </source>
</evidence>
<comment type="caution">
    <text evidence="1">The sequence shown here is derived from an EMBL/GenBank/DDBJ whole genome shotgun (WGS) entry which is preliminary data.</text>
</comment>
<reference evidence="1 2" key="1">
    <citation type="journal article" date="2019" name="Int. J. Syst. Evol. Microbiol.">
        <title>The Global Catalogue of Microorganisms (GCM) 10K type strain sequencing project: providing services to taxonomists for standard genome sequencing and annotation.</title>
        <authorList>
            <consortium name="The Broad Institute Genomics Platform"/>
            <consortium name="The Broad Institute Genome Sequencing Center for Infectious Disease"/>
            <person name="Wu L."/>
            <person name="Ma J."/>
        </authorList>
    </citation>
    <scope>NUCLEOTIDE SEQUENCE [LARGE SCALE GENOMIC DNA]</scope>
    <source>
        <strain evidence="1 2">JCM 14306</strain>
    </source>
</reference>
<keyword evidence="2" id="KW-1185">Reference proteome</keyword>
<protein>
    <submittedName>
        <fullName evidence="1">Uncharacterized protein</fullName>
    </submittedName>
</protein>
<name>A0ABN2FDJ7_9ACTN</name>
<dbReference type="Proteomes" id="UP001501319">
    <property type="component" value="Unassembled WGS sequence"/>
</dbReference>
<accession>A0ABN2FDJ7</accession>
<gene>
    <name evidence="1" type="ORF">GCM10009744_31980</name>
</gene>
<proteinExistence type="predicted"/>
<dbReference type="EMBL" id="BAAANE010000005">
    <property type="protein sequence ID" value="GAA1639946.1"/>
    <property type="molecule type" value="Genomic_DNA"/>
</dbReference>
<evidence type="ECO:0000313" key="1">
    <source>
        <dbReference type="EMBL" id="GAA1639946.1"/>
    </source>
</evidence>
<organism evidence="1 2">
    <name type="scientific">Kribbella alba</name>
    <dbReference type="NCBI Taxonomy" id="190197"/>
    <lineage>
        <taxon>Bacteria</taxon>
        <taxon>Bacillati</taxon>
        <taxon>Actinomycetota</taxon>
        <taxon>Actinomycetes</taxon>
        <taxon>Propionibacteriales</taxon>
        <taxon>Kribbellaceae</taxon>
        <taxon>Kribbella</taxon>
    </lineage>
</organism>